<feature type="domain" description="Signal transduction histidine kinase subgroup 3 dimerisation and phosphoacceptor" evidence="11">
    <location>
        <begin position="243"/>
        <end position="314"/>
    </location>
</feature>
<evidence type="ECO:0000256" key="6">
    <source>
        <dbReference type="ARBA" id="ARBA00022777"/>
    </source>
</evidence>
<evidence type="ECO:0000313" key="14">
    <source>
        <dbReference type="Proteomes" id="UP001056455"/>
    </source>
</evidence>
<evidence type="ECO:0000259" key="11">
    <source>
        <dbReference type="Pfam" id="PF07730"/>
    </source>
</evidence>
<evidence type="ECO:0000256" key="10">
    <source>
        <dbReference type="SAM" id="Phobius"/>
    </source>
</evidence>
<feature type="transmembrane region" description="Helical" evidence="10">
    <location>
        <begin position="197"/>
        <end position="215"/>
    </location>
</feature>
<proteinExistence type="predicted"/>
<protein>
    <recommendedName>
        <fullName evidence="2">histidine kinase</fullName>
        <ecNumber evidence="2">2.7.13.3</ecNumber>
    </recommendedName>
</protein>
<feature type="domain" description="DUF7134" evidence="12">
    <location>
        <begin position="63"/>
        <end position="221"/>
    </location>
</feature>
<dbReference type="PANTHER" id="PTHR24421:SF10">
    <property type="entry name" value="NITRATE_NITRITE SENSOR PROTEIN NARQ"/>
    <property type="match status" value="1"/>
</dbReference>
<dbReference type="SUPFAM" id="SSF55874">
    <property type="entry name" value="ATPase domain of HSP90 chaperone/DNA topoisomerase II/histidine kinase"/>
    <property type="match status" value="1"/>
</dbReference>
<evidence type="ECO:0000256" key="2">
    <source>
        <dbReference type="ARBA" id="ARBA00012438"/>
    </source>
</evidence>
<keyword evidence="14" id="KW-1185">Reference proteome</keyword>
<dbReference type="InterPro" id="IPR011712">
    <property type="entry name" value="Sig_transdc_His_kin_sub3_dim/P"/>
</dbReference>
<accession>A0ABY4YSU6</accession>
<evidence type="ECO:0000259" key="12">
    <source>
        <dbReference type="Pfam" id="PF23539"/>
    </source>
</evidence>
<evidence type="ECO:0000256" key="7">
    <source>
        <dbReference type="ARBA" id="ARBA00022840"/>
    </source>
</evidence>
<dbReference type="InterPro" id="IPR036890">
    <property type="entry name" value="HATPase_C_sf"/>
</dbReference>
<dbReference type="PANTHER" id="PTHR24421">
    <property type="entry name" value="NITRATE/NITRITE SENSOR PROTEIN NARX-RELATED"/>
    <property type="match status" value="1"/>
</dbReference>
<feature type="transmembrane region" description="Helical" evidence="10">
    <location>
        <begin position="132"/>
        <end position="157"/>
    </location>
</feature>
<dbReference type="Gene3D" id="3.30.565.10">
    <property type="entry name" value="Histidine kinase-like ATPase, C-terminal domain"/>
    <property type="match status" value="1"/>
</dbReference>
<organism evidence="13 14">
    <name type="scientific">Ornithinimicrobium faecis</name>
    <dbReference type="NCBI Taxonomy" id="2934158"/>
    <lineage>
        <taxon>Bacteria</taxon>
        <taxon>Bacillati</taxon>
        <taxon>Actinomycetota</taxon>
        <taxon>Actinomycetes</taxon>
        <taxon>Micrococcales</taxon>
        <taxon>Ornithinimicrobiaceae</taxon>
        <taxon>Ornithinimicrobium</taxon>
    </lineage>
</organism>
<evidence type="ECO:0000256" key="4">
    <source>
        <dbReference type="ARBA" id="ARBA00022679"/>
    </source>
</evidence>
<dbReference type="CDD" id="cd16917">
    <property type="entry name" value="HATPase_UhpB-NarQ-NarX-like"/>
    <property type="match status" value="1"/>
</dbReference>
<dbReference type="Proteomes" id="UP001056455">
    <property type="component" value="Chromosome"/>
</dbReference>
<keyword evidence="3" id="KW-0597">Phosphoprotein</keyword>
<evidence type="ECO:0000256" key="5">
    <source>
        <dbReference type="ARBA" id="ARBA00022741"/>
    </source>
</evidence>
<dbReference type="Pfam" id="PF07730">
    <property type="entry name" value="HisKA_3"/>
    <property type="match status" value="1"/>
</dbReference>
<evidence type="ECO:0000313" key="13">
    <source>
        <dbReference type="EMBL" id="USQ79814.1"/>
    </source>
</evidence>
<dbReference type="Gene3D" id="1.20.5.1930">
    <property type="match status" value="1"/>
</dbReference>
<dbReference type="EMBL" id="CP099489">
    <property type="protein sequence ID" value="USQ79814.1"/>
    <property type="molecule type" value="Genomic_DNA"/>
</dbReference>
<dbReference type="Pfam" id="PF23539">
    <property type="entry name" value="DUF7134"/>
    <property type="match status" value="1"/>
</dbReference>
<evidence type="ECO:0000256" key="9">
    <source>
        <dbReference type="SAM" id="MobiDB-lite"/>
    </source>
</evidence>
<name>A0ABY4YSU6_9MICO</name>
<reference evidence="13" key="1">
    <citation type="submission" date="2022-06" db="EMBL/GenBank/DDBJ databases">
        <title>Ornithinimicrobium HY1793.</title>
        <authorList>
            <person name="Huang Y."/>
        </authorList>
    </citation>
    <scope>NUCLEOTIDE SEQUENCE</scope>
    <source>
        <strain evidence="13">HY1793</strain>
    </source>
</reference>
<sequence>MSLRRTQAAPVDGEVLAPSRTTDQNGRYVGPSPARSVLDSRSSASAPHLAMSDLEDRATPDAMHSRPRVKDLVLALLCVFVDLFVSGFLTGDPVTTTFGFTVPLWLFIGLVLIAYAALVWRHRAPWSVFVGILSFCLLTSVLVLQFQPFAAAALMLYTVAKDSPPRQANPALVLVGFLCLSNGWTANELNNPSTLELLTIPLGFFAGCIVIWLLGRHERRNRLRALVAQEALRTAAQESLGEERQRIARDLHDILSHSMSAMILQSAGAKAVSSKLDSTAEAKQVTNALQAIESTGAESMRELHRLLGLLRTAEEGEPAVARLRLADIDPLLTATRHGGLAVELHREGTPLPLDPSVDLAAYHMVQESLTNAMKHAGRGAVVDIYETWEPDHLHLQVRSSVGLRPDDVTGLDAVPVPASSGTGLWGLRERVELAGGSFESGVVEGGFVTSATLPVRSGGGA</sequence>
<evidence type="ECO:0000256" key="1">
    <source>
        <dbReference type="ARBA" id="ARBA00000085"/>
    </source>
</evidence>
<evidence type="ECO:0000256" key="3">
    <source>
        <dbReference type="ARBA" id="ARBA00022553"/>
    </source>
</evidence>
<keyword evidence="10" id="KW-0812">Transmembrane</keyword>
<comment type="catalytic activity">
    <reaction evidence="1">
        <text>ATP + protein L-histidine = ADP + protein N-phospho-L-histidine.</text>
        <dbReference type="EC" id="2.7.13.3"/>
    </reaction>
</comment>
<dbReference type="EC" id="2.7.13.3" evidence="2"/>
<dbReference type="GO" id="GO:0016301">
    <property type="term" value="F:kinase activity"/>
    <property type="evidence" value="ECO:0007669"/>
    <property type="project" value="UniProtKB-KW"/>
</dbReference>
<keyword evidence="10" id="KW-1133">Transmembrane helix</keyword>
<feature type="transmembrane region" description="Helical" evidence="10">
    <location>
        <begin position="72"/>
        <end position="90"/>
    </location>
</feature>
<dbReference type="RefSeq" id="WP_252592918.1">
    <property type="nucleotide sequence ID" value="NZ_CP099489.1"/>
</dbReference>
<feature type="transmembrane region" description="Helical" evidence="10">
    <location>
        <begin position="102"/>
        <end position="120"/>
    </location>
</feature>
<keyword evidence="5" id="KW-0547">Nucleotide-binding</keyword>
<keyword evidence="10" id="KW-0472">Membrane</keyword>
<dbReference type="InterPro" id="IPR050482">
    <property type="entry name" value="Sensor_HK_TwoCompSys"/>
</dbReference>
<keyword evidence="6 13" id="KW-0418">Kinase</keyword>
<dbReference type="InterPro" id="IPR055558">
    <property type="entry name" value="DUF7134"/>
</dbReference>
<keyword evidence="4" id="KW-0808">Transferase</keyword>
<keyword evidence="8" id="KW-0902">Two-component regulatory system</keyword>
<gene>
    <name evidence="13" type="ORF">NF556_19855</name>
</gene>
<evidence type="ECO:0000256" key="8">
    <source>
        <dbReference type="ARBA" id="ARBA00023012"/>
    </source>
</evidence>
<keyword evidence="7" id="KW-0067">ATP-binding</keyword>
<feature type="region of interest" description="Disordered" evidence="9">
    <location>
        <begin position="1"/>
        <end position="44"/>
    </location>
</feature>